<dbReference type="InterPro" id="IPR000253">
    <property type="entry name" value="FHA_dom"/>
</dbReference>
<dbReference type="PROSITE" id="PS50006">
    <property type="entry name" value="FHA_DOMAIN"/>
    <property type="match status" value="1"/>
</dbReference>
<dbReference type="AlphaFoldDB" id="A0A1Z4JFU2"/>
<evidence type="ECO:0000313" key="2">
    <source>
        <dbReference type="EMBL" id="BAY55644.1"/>
    </source>
</evidence>
<dbReference type="Proteomes" id="UP000217895">
    <property type="component" value="Chromosome"/>
</dbReference>
<evidence type="ECO:0000259" key="1">
    <source>
        <dbReference type="PROSITE" id="PS50006"/>
    </source>
</evidence>
<reference evidence="2 3" key="1">
    <citation type="submission" date="2017-06" db="EMBL/GenBank/DDBJ databases">
        <title>Genome sequencing of cyanobaciteial culture collection at National Institute for Environmental Studies (NIES).</title>
        <authorList>
            <person name="Hirose Y."/>
            <person name="Shimura Y."/>
            <person name="Fujisawa T."/>
            <person name="Nakamura Y."/>
            <person name="Kawachi M."/>
        </authorList>
    </citation>
    <scope>NUCLEOTIDE SEQUENCE [LARGE SCALE GENOMIC DNA]</scope>
    <source>
        <strain evidence="2 3">NIES-2135</strain>
    </source>
</reference>
<accession>A0A1Z4JFU2</accession>
<dbReference type="Gene3D" id="2.60.200.20">
    <property type="match status" value="1"/>
</dbReference>
<dbReference type="EMBL" id="AP018203">
    <property type="protein sequence ID" value="BAY55644.1"/>
    <property type="molecule type" value="Genomic_DNA"/>
</dbReference>
<evidence type="ECO:0000313" key="3">
    <source>
        <dbReference type="Proteomes" id="UP000217895"/>
    </source>
</evidence>
<dbReference type="SMART" id="SM00240">
    <property type="entry name" value="FHA"/>
    <property type="match status" value="1"/>
</dbReference>
<feature type="domain" description="FHA" evidence="1">
    <location>
        <begin position="89"/>
        <end position="138"/>
    </location>
</feature>
<dbReference type="CDD" id="cd00060">
    <property type="entry name" value="FHA"/>
    <property type="match status" value="1"/>
</dbReference>
<dbReference type="PANTHER" id="PTHR23308">
    <property type="entry name" value="NUCLEAR INHIBITOR OF PROTEIN PHOSPHATASE-1"/>
    <property type="match status" value="1"/>
</dbReference>
<organism evidence="2 3">
    <name type="scientific">Leptolyngbya boryana NIES-2135</name>
    <dbReference type="NCBI Taxonomy" id="1973484"/>
    <lineage>
        <taxon>Bacteria</taxon>
        <taxon>Bacillati</taxon>
        <taxon>Cyanobacteriota</taxon>
        <taxon>Cyanophyceae</taxon>
        <taxon>Leptolyngbyales</taxon>
        <taxon>Leptolyngbyaceae</taxon>
        <taxon>Leptolyngbya group</taxon>
        <taxon>Leptolyngbya</taxon>
    </lineage>
</organism>
<dbReference type="Pfam" id="PF00498">
    <property type="entry name" value="FHA"/>
    <property type="match status" value="1"/>
</dbReference>
<proteinExistence type="predicted"/>
<dbReference type="InterPro" id="IPR008984">
    <property type="entry name" value="SMAD_FHA_dom_sf"/>
</dbReference>
<keyword evidence="3" id="KW-1185">Reference proteome</keyword>
<gene>
    <name evidence="2" type="ORF">NIES2135_24680</name>
</gene>
<name>A0A1Z4JFU2_LEPBY</name>
<protein>
    <submittedName>
        <fullName evidence="2">FHA domain protein</fullName>
    </submittedName>
</protein>
<dbReference type="SUPFAM" id="SSF49879">
    <property type="entry name" value="SMAD/FHA domain"/>
    <property type="match status" value="1"/>
</dbReference>
<sequence length="180" mass="19506">MLNLPPSSNSGDRALQFLKTYPALSRSLLLDCGHDIDKISTLVEPILEAPKRCATAYYIQAVTTGRSAFLTTNLVDSDQVQLTAIASTWLIGRSRNCAISLSQPSISRCHAVIGHQPEGFYIMDVGSSNGTFLKGQRLPVLERRTLSDGDCIALSHLQVEFFVVSMQGGFSDWGEATSPG</sequence>
<dbReference type="InterPro" id="IPR050923">
    <property type="entry name" value="Cell_Proc_Reg/RNA_Proc"/>
</dbReference>